<evidence type="ECO:0000256" key="3">
    <source>
        <dbReference type="ARBA" id="ARBA00022676"/>
    </source>
</evidence>
<dbReference type="Pfam" id="PF00535">
    <property type="entry name" value="Glycos_transf_2"/>
    <property type="match status" value="1"/>
</dbReference>
<dbReference type="PANTHER" id="PTHR43646:SF2">
    <property type="entry name" value="GLYCOSYLTRANSFERASE 2-LIKE DOMAIN-CONTAINING PROTEIN"/>
    <property type="match status" value="1"/>
</dbReference>
<evidence type="ECO:0000256" key="6">
    <source>
        <dbReference type="ARBA" id="ARBA00037281"/>
    </source>
</evidence>
<accession>A0A2T1DLH3</accession>
<evidence type="ECO:0000256" key="9">
    <source>
        <dbReference type="ARBA" id="ARBA00040345"/>
    </source>
</evidence>
<keyword evidence="4 11" id="KW-0808">Transferase</keyword>
<reference evidence="11 12" key="1">
    <citation type="submission" date="2018-02" db="EMBL/GenBank/DDBJ databases">
        <authorList>
            <person name="Cohen D.B."/>
            <person name="Kent A.D."/>
        </authorList>
    </citation>
    <scope>NUCLEOTIDE SEQUENCE [LARGE SCALE GENOMIC DNA]</scope>
    <source>
        <strain evidence="11 12">ULC007</strain>
    </source>
</reference>
<evidence type="ECO:0000256" key="2">
    <source>
        <dbReference type="ARBA" id="ARBA00022475"/>
    </source>
</evidence>
<keyword evidence="2" id="KW-1003">Cell membrane</keyword>
<reference evidence="11 12" key="2">
    <citation type="submission" date="2018-03" db="EMBL/GenBank/DDBJ databases">
        <title>The ancient ancestry and fast evolution of plastids.</title>
        <authorList>
            <person name="Moore K.R."/>
            <person name="Magnabosco C."/>
            <person name="Momper L."/>
            <person name="Gold D.A."/>
            <person name="Bosak T."/>
            <person name="Fournier G.P."/>
        </authorList>
    </citation>
    <scope>NUCLEOTIDE SEQUENCE [LARGE SCALE GENOMIC DNA]</scope>
    <source>
        <strain evidence="11 12">ULC007</strain>
    </source>
</reference>
<dbReference type="GO" id="GO:0016757">
    <property type="term" value="F:glycosyltransferase activity"/>
    <property type="evidence" value="ECO:0007669"/>
    <property type="project" value="UniProtKB-KW"/>
</dbReference>
<evidence type="ECO:0000313" key="11">
    <source>
        <dbReference type="EMBL" id="PSB21301.1"/>
    </source>
</evidence>
<evidence type="ECO:0000256" key="5">
    <source>
        <dbReference type="ARBA" id="ARBA00023136"/>
    </source>
</evidence>
<evidence type="ECO:0000256" key="1">
    <source>
        <dbReference type="ARBA" id="ARBA00004236"/>
    </source>
</evidence>
<keyword evidence="5" id="KW-0472">Membrane</keyword>
<comment type="similarity">
    <text evidence="8">Belongs to the glycosyltransferase 2 family. CrtQ subfamily.</text>
</comment>
<dbReference type="RefSeq" id="WP_073069951.1">
    <property type="nucleotide sequence ID" value="NZ_MPPI01000004.1"/>
</dbReference>
<dbReference type="STRING" id="1920490.GCA_001895925_02321"/>
<sequence length="422" mass="46335">MQSNRLHITSPSVSASDDFSQPLVQTAIAADCEVCVIVPVRNEAATLETTLAALANQIDLNAKRLDLDRYEIILLANNCSDRSVTIAHQFAAAHPDLNLHIVEKTLPIAEAHIGRVRQMLMNEAYRRLSELGHKRGVIASTDGDSQVSPTWIAATLHEIAQGADAVGGRIVLDPSGLARLSAHARACHLREVGYRSLIAELESYLDPDPHNPSPRHYQNYGASLAVTAEIYAQAGGLPLVRSPEDVALYQALLRVNARFRHSPIVRVVTSARQTGRTQMGLANQLSEWTTMGQQPFLVESVGAIVTRLRARQQLRNLWLQILNGYQPALKSVELIAGALKVSTQWLMQELSQPQTFGLLFERVEQRQQAEGVWSKCWDSIEIRQAIQELRLCLAPLRSAGASLNSEFAAITIRAQASASESA</sequence>
<dbReference type="OrthoDB" id="9797391at2"/>
<comment type="caution">
    <text evidence="11">The sequence shown here is derived from an EMBL/GenBank/DDBJ whole genome shotgun (WGS) entry which is preliminary data.</text>
</comment>
<dbReference type="Gene3D" id="3.90.550.10">
    <property type="entry name" value="Spore Coat Polysaccharide Biosynthesis Protein SpsA, Chain A"/>
    <property type="match status" value="1"/>
</dbReference>
<gene>
    <name evidence="11" type="ORF">C7B65_05065</name>
</gene>
<dbReference type="InterPro" id="IPR029044">
    <property type="entry name" value="Nucleotide-diphossugar_trans"/>
</dbReference>
<feature type="domain" description="Glycosyltransferase 2-like" evidence="10">
    <location>
        <begin position="35"/>
        <end position="183"/>
    </location>
</feature>
<evidence type="ECO:0000256" key="4">
    <source>
        <dbReference type="ARBA" id="ARBA00022679"/>
    </source>
</evidence>
<evidence type="ECO:0000259" key="10">
    <source>
        <dbReference type="Pfam" id="PF00535"/>
    </source>
</evidence>
<dbReference type="GO" id="GO:0005886">
    <property type="term" value="C:plasma membrane"/>
    <property type="evidence" value="ECO:0007669"/>
    <property type="project" value="UniProtKB-SubCell"/>
</dbReference>
<dbReference type="InterPro" id="IPR001173">
    <property type="entry name" value="Glyco_trans_2-like"/>
</dbReference>
<dbReference type="Proteomes" id="UP000238634">
    <property type="component" value="Unassembled WGS sequence"/>
</dbReference>
<keyword evidence="3" id="KW-0328">Glycosyltransferase</keyword>
<comment type="subcellular location">
    <subcellularLocation>
        <location evidence="1">Cell membrane</location>
    </subcellularLocation>
</comment>
<evidence type="ECO:0000256" key="7">
    <source>
        <dbReference type="ARBA" id="ARBA00037904"/>
    </source>
</evidence>
<protein>
    <recommendedName>
        <fullName evidence="9">4,4'-diaponeurosporenoate glycosyltransferase</fullName>
    </recommendedName>
</protein>
<dbReference type="PANTHER" id="PTHR43646">
    <property type="entry name" value="GLYCOSYLTRANSFERASE"/>
    <property type="match status" value="1"/>
</dbReference>
<dbReference type="EMBL" id="PVWG01000003">
    <property type="protein sequence ID" value="PSB21301.1"/>
    <property type="molecule type" value="Genomic_DNA"/>
</dbReference>
<organism evidence="11 12">
    <name type="scientific">Phormidesmis priestleyi ULC007</name>
    <dbReference type="NCBI Taxonomy" id="1920490"/>
    <lineage>
        <taxon>Bacteria</taxon>
        <taxon>Bacillati</taxon>
        <taxon>Cyanobacteriota</taxon>
        <taxon>Cyanophyceae</taxon>
        <taxon>Leptolyngbyales</taxon>
        <taxon>Leptolyngbyaceae</taxon>
        <taxon>Phormidesmis</taxon>
    </lineage>
</organism>
<comment type="function">
    <text evidence="6">Catalyzes the glycosylation of 4,4'-diaponeurosporenoate, i.e. the esterification of glucose at the C1'' position with the carboxyl group of 4,4'-diaponeurosporenic acid, to form glycosyl-4,4'-diaponeurosporenoate. This is a step in the biosynthesis of staphyloxanthin, an orange pigment present in most staphylococci strains.</text>
</comment>
<keyword evidence="12" id="KW-1185">Reference proteome</keyword>
<dbReference type="AlphaFoldDB" id="A0A2T1DLH3"/>
<evidence type="ECO:0000313" key="12">
    <source>
        <dbReference type="Proteomes" id="UP000238634"/>
    </source>
</evidence>
<name>A0A2T1DLH3_9CYAN</name>
<comment type="pathway">
    <text evidence="7">Carotenoid biosynthesis; staphyloxanthin biosynthesis; staphyloxanthin from farnesyl diphosphate: step 4/5.</text>
</comment>
<evidence type="ECO:0000256" key="8">
    <source>
        <dbReference type="ARBA" id="ARBA00038120"/>
    </source>
</evidence>
<dbReference type="SUPFAM" id="SSF53448">
    <property type="entry name" value="Nucleotide-diphospho-sugar transferases"/>
    <property type="match status" value="1"/>
</dbReference>
<proteinExistence type="inferred from homology"/>